<gene>
    <name evidence="2" type="ORF">GCM10025876_25820</name>
</gene>
<organism evidence="2 3">
    <name type="scientific">Demequina litorisediminis</name>
    <dbReference type="NCBI Taxonomy" id="1849022"/>
    <lineage>
        <taxon>Bacteria</taxon>
        <taxon>Bacillati</taxon>
        <taxon>Actinomycetota</taxon>
        <taxon>Actinomycetes</taxon>
        <taxon>Micrococcales</taxon>
        <taxon>Demequinaceae</taxon>
        <taxon>Demequina</taxon>
    </lineage>
</organism>
<feature type="compositionally biased region" description="Basic residues" evidence="1">
    <location>
        <begin position="120"/>
        <end position="130"/>
    </location>
</feature>
<accession>A0ABQ6II33</accession>
<comment type="caution">
    <text evidence="2">The sequence shown here is derived from an EMBL/GenBank/DDBJ whole genome shotgun (WGS) entry which is preliminary data.</text>
</comment>
<evidence type="ECO:0008006" key="4">
    <source>
        <dbReference type="Google" id="ProtNLM"/>
    </source>
</evidence>
<sequence>MGEQNFTLPYYFGSRLAWYRKDIYAAGGVEVPTTLADVTTINADLKEQGIGGFYMGGRDWRNGVSWIFANGGDLATYDGSAWAGALSTPEAIEGMTQWQEPLHHRLGREVDRHGRDLPGHQRRHARRHPRRDRDGAEPGQPAASVT</sequence>
<evidence type="ECO:0000313" key="2">
    <source>
        <dbReference type="EMBL" id="GMA36378.1"/>
    </source>
</evidence>
<reference evidence="3" key="1">
    <citation type="journal article" date="2019" name="Int. J. Syst. Evol. Microbiol.">
        <title>The Global Catalogue of Microorganisms (GCM) 10K type strain sequencing project: providing services to taxonomists for standard genome sequencing and annotation.</title>
        <authorList>
            <consortium name="The Broad Institute Genomics Platform"/>
            <consortium name="The Broad Institute Genome Sequencing Center for Infectious Disease"/>
            <person name="Wu L."/>
            <person name="Ma J."/>
        </authorList>
    </citation>
    <scope>NUCLEOTIDE SEQUENCE [LARGE SCALE GENOMIC DNA]</scope>
    <source>
        <strain evidence="3">NBRC 112299</strain>
    </source>
</reference>
<feature type="region of interest" description="Disordered" evidence="1">
    <location>
        <begin position="99"/>
        <end position="146"/>
    </location>
</feature>
<dbReference type="RefSeq" id="WP_284328533.1">
    <property type="nucleotide sequence ID" value="NZ_BSUN01000001.1"/>
</dbReference>
<feature type="compositionally biased region" description="Basic and acidic residues" evidence="1">
    <location>
        <begin position="101"/>
        <end position="119"/>
    </location>
</feature>
<dbReference type="SUPFAM" id="SSF53850">
    <property type="entry name" value="Periplasmic binding protein-like II"/>
    <property type="match status" value="1"/>
</dbReference>
<dbReference type="Proteomes" id="UP001157125">
    <property type="component" value="Unassembled WGS sequence"/>
</dbReference>
<dbReference type="EMBL" id="BSUN01000001">
    <property type="protein sequence ID" value="GMA36378.1"/>
    <property type="molecule type" value="Genomic_DNA"/>
</dbReference>
<proteinExistence type="predicted"/>
<protein>
    <recommendedName>
        <fullName evidence="4">Extracellular solute-binding protein</fullName>
    </recommendedName>
</protein>
<keyword evidence="3" id="KW-1185">Reference proteome</keyword>
<name>A0ABQ6II33_9MICO</name>
<evidence type="ECO:0000256" key="1">
    <source>
        <dbReference type="SAM" id="MobiDB-lite"/>
    </source>
</evidence>
<dbReference type="Gene3D" id="3.40.190.10">
    <property type="entry name" value="Periplasmic binding protein-like II"/>
    <property type="match status" value="1"/>
</dbReference>
<evidence type="ECO:0000313" key="3">
    <source>
        <dbReference type="Proteomes" id="UP001157125"/>
    </source>
</evidence>